<dbReference type="InterPro" id="IPR044268">
    <property type="entry name" value="PIP_synthase_PgsA1"/>
</dbReference>
<proteinExistence type="inferred from homology"/>
<dbReference type="Gene3D" id="1.20.120.1760">
    <property type="match status" value="1"/>
</dbReference>
<evidence type="ECO:0000256" key="4">
    <source>
        <dbReference type="ARBA" id="ARBA00010441"/>
    </source>
</evidence>
<evidence type="ECO:0000256" key="15">
    <source>
        <dbReference type="ARBA" id="ARBA00033137"/>
    </source>
</evidence>
<keyword evidence="17" id="KW-0444">Lipid biosynthesis</keyword>
<dbReference type="RefSeq" id="WP_203934064.1">
    <property type="nucleotide sequence ID" value="NZ_BOPH01000132.1"/>
</dbReference>
<evidence type="ECO:0000256" key="7">
    <source>
        <dbReference type="ARBA" id="ARBA00022679"/>
    </source>
</evidence>
<feature type="binding site" evidence="17">
    <location>
        <position position="92"/>
    </location>
    <ligand>
        <name>Mg(2+)</name>
        <dbReference type="ChEBI" id="CHEBI:18420"/>
        <label>2</label>
    </ligand>
</feature>
<dbReference type="InterPro" id="IPR000462">
    <property type="entry name" value="CDP-OH_P_trans"/>
</dbReference>
<dbReference type="HAMAP" id="MF_02241">
    <property type="entry name" value="PIP_synthase"/>
    <property type="match status" value="1"/>
</dbReference>
<protein>
    <recommendedName>
        <fullName evidence="14 17">Phosphatidylinositol phosphate synthase</fullName>
        <shortName evidence="17">PIP synthase</shortName>
        <ecNumber evidence="17">2.7.8.-</ecNumber>
    </recommendedName>
    <alternativeName>
        <fullName evidence="15 17">CDP-diacylglycerol--D-myo-inositol-3-phosphate 3-phosphatidyltransferase</fullName>
    </alternativeName>
</protein>
<dbReference type="NCBIfam" id="NF045883">
    <property type="entry name" value="PIPSynth"/>
    <property type="match status" value="1"/>
</dbReference>
<reference evidence="20" key="1">
    <citation type="submission" date="2021-01" db="EMBL/GenBank/DDBJ databases">
        <title>Whole genome shotgun sequence of Virgisporangium ochraceum NBRC 16418.</title>
        <authorList>
            <person name="Komaki H."/>
            <person name="Tamura T."/>
        </authorList>
    </citation>
    <scope>NUCLEOTIDE SEQUENCE</scope>
    <source>
        <strain evidence="20">NBRC 16418</strain>
    </source>
</reference>
<dbReference type="UniPathway" id="UPA00220"/>
<evidence type="ECO:0000256" key="9">
    <source>
        <dbReference type="ARBA" id="ARBA00022723"/>
    </source>
</evidence>
<feature type="active site" description="Proton acceptor" evidence="17">
    <location>
        <position position="92"/>
    </location>
</feature>
<evidence type="ECO:0000256" key="1">
    <source>
        <dbReference type="ARBA" id="ARBA00004651"/>
    </source>
</evidence>
<keyword evidence="7 17" id="KW-0808">Transferase</keyword>
<feature type="binding site" evidence="17">
    <location>
        <position position="67"/>
    </location>
    <ligand>
        <name>Mg(2+)</name>
        <dbReference type="ChEBI" id="CHEBI:18420"/>
        <label>2</label>
    </ligand>
</feature>
<feature type="binding site" evidence="17">
    <location>
        <position position="88"/>
    </location>
    <ligand>
        <name>Mg(2+)</name>
        <dbReference type="ChEBI" id="CHEBI:18420"/>
        <label>2</label>
    </ligand>
</feature>
<feature type="binding site" evidence="17">
    <location>
        <position position="75"/>
    </location>
    <ligand>
        <name>a CDP-1,2-diacyl-sn-glycerol</name>
        <dbReference type="ChEBI" id="CHEBI:58332"/>
    </ligand>
</feature>
<accession>A0A8J4A3Q1</accession>
<evidence type="ECO:0000313" key="20">
    <source>
        <dbReference type="EMBL" id="GIJ74268.1"/>
    </source>
</evidence>
<dbReference type="AlphaFoldDB" id="A0A8J4A3Q1"/>
<feature type="region of interest" description="Disordered" evidence="19">
    <location>
        <begin position="205"/>
        <end position="226"/>
    </location>
</feature>
<evidence type="ECO:0000256" key="14">
    <source>
        <dbReference type="ARBA" id="ARBA00024082"/>
    </source>
</evidence>
<comment type="pathway">
    <text evidence="3">Lipid metabolism.</text>
</comment>
<comment type="catalytic activity">
    <reaction evidence="13 17">
        <text>1,2-di-(9Z-octadecenoyl)-sn-glycero-3-cytidine-5'-diphosphate + 1D-myo-inositol 3-phosphate = 1,2-di-(9Z-octadecenoyl)-sn-glycero-3-phospho-(1D-myo-inositol-3-phosphate) + CMP + H(+)</text>
        <dbReference type="Rhea" id="RHEA:61216"/>
        <dbReference type="ChEBI" id="CHEBI:15378"/>
        <dbReference type="ChEBI" id="CHEBI:58401"/>
        <dbReference type="ChEBI" id="CHEBI:60377"/>
        <dbReference type="ChEBI" id="CHEBI:85356"/>
        <dbReference type="ChEBI" id="CHEBI:144472"/>
    </reaction>
</comment>
<evidence type="ECO:0000256" key="13">
    <source>
        <dbReference type="ARBA" id="ARBA00023935"/>
    </source>
</evidence>
<evidence type="ECO:0000256" key="3">
    <source>
        <dbReference type="ARBA" id="ARBA00005189"/>
    </source>
</evidence>
<dbReference type="GO" id="GO:0008654">
    <property type="term" value="P:phospholipid biosynthetic process"/>
    <property type="evidence" value="ECO:0007669"/>
    <property type="project" value="UniProtKB-UniRule"/>
</dbReference>
<evidence type="ECO:0000256" key="10">
    <source>
        <dbReference type="ARBA" id="ARBA00022842"/>
    </source>
</evidence>
<dbReference type="InterPro" id="IPR048254">
    <property type="entry name" value="CDP_ALCOHOL_P_TRANSF_CS"/>
</dbReference>
<feature type="binding site" evidence="17">
    <location>
        <position position="81"/>
    </location>
    <ligand>
        <name>a CDP-1,2-diacyl-sn-glycerol</name>
        <dbReference type="ChEBI" id="CHEBI:58332"/>
    </ligand>
</feature>
<dbReference type="GO" id="GO:0005886">
    <property type="term" value="C:plasma membrane"/>
    <property type="evidence" value="ECO:0007669"/>
    <property type="project" value="UniProtKB-SubCell"/>
</dbReference>
<feature type="binding site" evidence="17">
    <location>
        <position position="71"/>
    </location>
    <ligand>
        <name>a CDP-1,2-diacyl-sn-glycerol</name>
        <dbReference type="ChEBI" id="CHEBI:58332"/>
    </ligand>
</feature>
<comment type="cofactor">
    <cofactor evidence="17">
        <name>Mg(2+)</name>
        <dbReference type="ChEBI" id="CHEBI:18420"/>
    </cofactor>
    <text evidence="17">Contains a di-nuclear catalytic Mg(2+) center.</text>
</comment>
<dbReference type="EC" id="2.7.8.-" evidence="17"/>
<feature type="binding site" evidence="17">
    <location>
        <position position="70"/>
    </location>
    <ligand>
        <name>Mg(2+)</name>
        <dbReference type="ChEBI" id="CHEBI:18420"/>
        <label>1</label>
    </ligand>
</feature>
<evidence type="ECO:0000313" key="21">
    <source>
        <dbReference type="Proteomes" id="UP000635606"/>
    </source>
</evidence>
<evidence type="ECO:0000256" key="5">
    <source>
        <dbReference type="ARBA" id="ARBA00011738"/>
    </source>
</evidence>
<feature type="binding site" evidence="17">
    <location>
        <begin position="31"/>
        <end position="34"/>
    </location>
    <ligand>
        <name>a CDP-1,2-diacyl-sn-glycerol</name>
        <dbReference type="ChEBI" id="CHEBI:58332"/>
    </ligand>
</feature>
<feature type="transmembrane region" description="Helical" evidence="17">
    <location>
        <begin position="39"/>
        <end position="62"/>
    </location>
</feature>
<keyword evidence="11 17" id="KW-1133">Transmembrane helix</keyword>
<evidence type="ECO:0000256" key="2">
    <source>
        <dbReference type="ARBA" id="ARBA00004805"/>
    </source>
</evidence>
<feature type="transmembrane region" description="Helical" evidence="17">
    <location>
        <begin position="174"/>
        <end position="192"/>
    </location>
</feature>
<comment type="caution">
    <text evidence="17">Lacks conserved residue(s) required for the propagation of feature annotation.</text>
</comment>
<dbReference type="InterPro" id="IPR043130">
    <property type="entry name" value="CDP-OH_PTrfase_TM_dom"/>
</dbReference>
<evidence type="ECO:0000256" key="18">
    <source>
        <dbReference type="RuleBase" id="RU003750"/>
    </source>
</evidence>
<keyword evidence="17" id="KW-0443">Lipid metabolism</keyword>
<comment type="subunit">
    <text evidence="5 17">Homodimer.</text>
</comment>
<keyword evidence="12 17" id="KW-0472">Membrane</keyword>
<evidence type="ECO:0000256" key="17">
    <source>
        <dbReference type="HAMAP-Rule" id="MF_02241"/>
    </source>
</evidence>
<comment type="pathway">
    <text evidence="2 17">Phospholipid metabolism; phosphatidylinositol phosphate biosynthesis.</text>
</comment>
<dbReference type="Pfam" id="PF01066">
    <property type="entry name" value="CDP-OH_P_transf"/>
    <property type="match status" value="1"/>
</dbReference>
<gene>
    <name evidence="20" type="ORF">Voc01_091850</name>
</gene>
<keyword evidence="8 17" id="KW-0812">Transmembrane</keyword>
<evidence type="ECO:0000256" key="16">
    <source>
        <dbReference type="ARBA" id="ARBA00048865"/>
    </source>
</evidence>
<comment type="function">
    <text evidence="17">Catalyzes the conjugation of the 1'-hydroxyl group of D-myo-inositol-3-phosphate (also named L-myo-inositol-1-phosphate) with a lipid tail of cytidine diphosphate diacylglycerol (CDP-DAG), forming phosphatidylinositol phosphate (PIP) and CMP. PIP is a precursor of phosphatidylinositol (PI) which is an essential lipid required for cell wall formation.</text>
</comment>
<comment type="catalytic activity">
    <reaction evidence="16 17">
        <text>a CDP-1,2-diacyl-sn-glycerol + 1D-myo-inositol 3-phosphate = a 1,2-diacyl-sn-glycero-3-phospho-(1D-myo-inositol-3-phosphate) + CMP + H(+)</text>
        <dbReference type="Rhea" id="RHEA:60504"/>
        <dbReference type="ChEBI" id="CHEBI:15378"/>
        <dbReference type="ChEBI" id="CHEBI:58088"/>
        <dbReference type="ChEBI" id="CHEBI:58332"/>
        <dbReference type="ChEBI" id="CHEBI:58401"/>
        <dbReference type="ChEBI" id="CHEBI:60377"/>
    </reaction>
</comment>
<keyword evidence="6 17" id="KW-1003">Cell membrane</keyword>
<evidence type="ECO:0000256" key="8">
    <source>
        <dbReference type="ARBA" id="ARBA00022692"/>
    </source>
</evidence>
<evidence type="ECO:0000256" key="6">
    <source>
        <dbReference type="ARBA" id="ARBA00022475"/>
    </source>
</evidence>
<keyword evidence="21" id="KW-1185">Reference proteome</keyword>
<feature type="binding site" evidence="17">
    <location>
        <position position="88"/>
    </location>
    <ligand>
        <name>Mg(2+)</name>
        <dbReference type="ChEBI" id="CHEBI:18420"/>
        <label>1</label>
    </ligand>
</feature>
<dbReference type="Proteomes" id="UP000635606">
    <property type="component" value="Unassembled WGS sequence"/>
</dbReference>
<dbReference type="GO" id="GO:0000287">
    <property type="term" value="F:magnesium ion binding"/>
    <property type="evidence" value="ECO:0007669"/>
    <property type="project" value="UniProtKB-UniRule"/>
</dbReference>
<keyword evidence="9 17" id="KW-0479">Metal-binding</keyword>
<dbReference type="GO" id="GO:0016780">
    <property type="term" value="F:phosphotransferase activity, for other substituted phosphate groups"/>
    <property type="evidence" value="ECO:0007669"/>
    <property type="project" value="UniProtKB-UniRule"/>
</dbReference>
<keyword evidence="10 17" id="KW-0460">Magnesium</keyword>
<feature type="binding site" evidence="17">
    <location>
        <position position="67"/>
    </location>
    <ligand>
        <name>Mg(2+)</name>
        <dbReference type="ChEBI" id="CHEBI:18420"/>
        <label>1</label>
    </ligand>
</feature>
<organism evidence="20 21">
    <name type="scientific">Virgisporangium ochraceum</name>
    <dbReference type="NCBI Taxonomy" id="65505"/>
    <lineage>
        <taxon>Bacteria</taxon>
        <taxon>Bacillati</taxon>
        <taxon>Actinomycetota</taxon>
        <taxon>Actinomycetes</taxon>
        <taxon>Micromonosporales</taxon>
        <taxon>Micromonosporaceae</taxon>
        <taxon>Virgisporangium</taxon>
    </lineage>
</organism>
<sequence>MAKILSGVRPAIGKVVDPVARGLLRVGVTPDAVTVAGTVGVLVASVLAAFDHILVAVILATISALTDILDGAMARARGTSSRFGAFLDSSLDRVADGAIFASLAWWAAKDGAWHAVFASLVVLVASQVTSYVRAKAESLGLTASVGIVERPERLLGIGVGGFSAGFGWDTGMYIVLWTLAILSVVTVAQRFVTVYRQTREPVATPVAPTAGEPSAGPAVGERPVDG</sequence>
<dbReference type="PROSITE" id="PS00379">
    <property type="entry name" value="CDP_ALCOHOL_P_TRANSF"/>
    <property type="match status" value="1"/>
</dbReference>
<evidence type="ECO:0000256" key="11">
    <source>
        <dbReference type="ARBA" id="ARBA00022989"/>
    </source>
</evidence>
<name>A0A8J4A3Q1_9ACTN</name>
<keyword evidence="17" id="KW-1208">Phospholipid metabolism</keyword>
<comment type="similarity">
    <text evidence="4 17 18">Belongs to the CDP-alcohol phosphatidyltransferase class-I family.</text>
</comment>
<comment type="subcellular location">
    <subcellularLocation>
        <location evidence="1 17">Cell membrane</location>
        <topology evidence="1 17">Multi-pass membrane protein</topology>
    </subcellularLocation>
</comment>
<evidence type="ECO:0000256" key="19">
    <source>
        <dbReference type="SAM" id="MobiDB-lite"/>
    </source>
</evidence>
<dbReference type="EMBL" id="BOPH01000132">
    <property type="protein sequence ID" value="GIJ74268.1"/>
    <property type="molecule type" value="Genomic_DNA"/>
</dbReference>
<keyword evidence="17" id="KW-0594">Phospholipid biosynthesis</keyword>
<comment type="caution">
    <text evidence="20">The sequence shown here is derived from an EMBL/GenBank/DDBJ whole genome shotgun (WGS) entry which is preliminary data.</text>
</comment>
<evidence type="ECO:0000256" key="12">
    <source>
        <dbReference type="ARBA" id="ARBA00023136"/>
    </source>
</evidence>